<dbReference type="EMBL" id="VUNR01000010">
    <property type="protein sequence ID" value="MSU08640.1"/>
    <property type="molecule type" value="Genomic_DNA"/>
</dbReference>
<keyword evidence="1" id="KW-0472">Membrane</keyword>
<keyword evidence="1" id="KW-1133">Transmembrane helix</keyword>
<keyword evidence="1" id="KW-0812">Transmembrane</keyword>
<dbReference type="PANTHER" id="PTHR41324:SF1">
    <property type="entry name" value="DUF2232 DOMAIN-CONTAINING PROTEIN"/>
    <property type="match status" value="1"/>
</dbReference>
<keyword evidence="3" id="KW-1185">Reference proteome</keyword>
<dbReference type="Proteomes" id="UP000433181">
    <property type="component" value="Unassembled WGS sequence"/>
</dbReference>
<feature type="transmembrane region" description="Helical" evidence="1">
    <location>
        <begin position="223"/>
        <end position="239"/>
    </location>
</feature>
<dbReference type="GeneID" id="96778571"/>
<evidence type="ECO:0000313" key="3">
    <source>
        <dbReference type="Proteomes" id="UP000433181"/>
    </source>
</evidence>
<feature type="transmembrane region" description="Helical" evidence="1">
    <location>
        <begin position="103"/>
        <end position="125"/>
    </location>
</feature>
<name>A0A6I2UGA0_9FIRM</name>
<feature type="transmembrane region" description="Helical" evidence="1">
    <location>
        <begin position="174"/>
        <end position="195"/>
    </location>
</feature>
<proteinExistence type="predicted"/>
<dbReference type="AlphaFoldDB" id="A0A6I2UGA0"/>
<feature type="transmembrane region" description="Helical" evidence="1">
    <location>
        <begin position="280"/>
        <end position="309"/>
    </location>
</feature>
<comment type="caution">
    <text evidence="2">The sequence shown here is derived from an EMBL/GenBank/DDBJ whole genome shotgun (WGS) entry which is preliminary data.</text>
</comment>
<evidence type="ECO:0000256" key="1">
    <source>
        <dbReference type="SAM" id="Phobius"/>
    </source>
</evidence>
<sequence length="318" mass="34847">MRSFKVKSTTESGLLVAITVIMALMAVYLPIVGIAATLLWPLPIIVLIVRHGMQYGVLSVAAAAIIMTILISPMSAVHMVAAFGPPSLALGYGFYKGLSAARILLYGIVASLVGVFLTAGLTMLITGINPLAMAEQVESMKEAAGAAFQMYESLGMSASELEQTKKQFMEAMEYVTLLLPVVFLLSGMITAWLNFAVGGKVLRRLGHHVTTLPEFDDWHLPKAILYIFGFSLVGLYWGSTREIEILQQVSLNAYVLSTLAGFIQGTAVISSFARNLISRWLFWLIVLFVFLNGAISQILAVCGLFDMLFDYRKRFRRS</sequence>
<dbReference type="InterPro" id="IPR018710">
    <property type="entry name" value="DUF2232"/>
</dbReference>
<dbReference type="RefSeq" id="WP_154406802.1">
    <property type="nucleotide sequence ID" value="NZ_VUNR01000010.1"/>
</dbReference>
<evidence type="ECO:0000313" key="2">
    <source>
        <dbReference type="EMBL" id="MSU08640.1"/>
    </source>
</evidence>
<gene>
    <name evidence="2" type="ORF">FYJ84_06535</name>
</gene>
<feature type="transmembrane region" description="Helical" evidence="1">
    <location>
        <begin position="251"/>
        <end position="274"/>
    </location>
</feature>
<feature type="transmembrane region" description="Helical" evidence="1">
    <location>
        <begin position="15"/>
        <end position="48"/>
    </location>
</feature>
<reference evidence="2 3" key="1">
    <citation type="submission" date="2019-08" db="EMBL/GenBank/DDBJ databases">
        <title>In-depth cultivation of the pig gut microbiome towards novel bacterial diversity and tailored functional studies.</title>
        <authorList>
            <person name="Wylensek D."/>
            <person name="Hitch T.C.A."/>
            <person name="Clavel T."/>
        </authorList>
    </citation>
    <scope>NUCLEOTIDE SEQUENCE [LARGE SCALE GENOMIC DNA]</scope>
    <source>
        <strain evidence="2 3">WCA-693-APC-5D-A</strain>
    </source>
</reference>
<dbReference type="PANTHER" id="PTHR41324">
    <property type="entry name" value="MEMBRANE PROTEIN-RELATED"/>
    <property type="match status" value="1"/>
</dbReference>
<accession>A0A6I2UGA0</accession>
<feature type="transmembrane region" description="Helical" evidence="1">
    <location>
        <begin position="55"/>
        <end position="83"/>
    </location>
</feature>
<protein>
    <submittedName>
        <fullName evidence="2">DUF2232 domain-containing protein</fullName>
    </submittedName>
</protein>
<organism evidence="2 3">
    <name type="scientific">Anaerovibrio slackiae</name>
    <dbReference type="NCBI Taxonomy" id="2652309"/>
    <lineage>
        <taxon>Bacteria</taxon>
        <taxon>Bacillati</taxon>
        <taxon>Bacillota</taxon>
        <taxon>Negativicutes</taxon>
        <taxon>Selenomonadales</taxon>
        <taxon>Selenomonadaceae</taxon>
        <taxon>Anaerovibrio</taxon>
    </lineage>
</organism>
<dbReference type="Pfam" id="PF09991">
    <property type="entry name" value="DUF2232"/>
    <property type="match status" value="1"/>
</dbReference>